<reference evidence="10 11" key="1">
    <citation type="journal article" date="2015" name="Nature">
        <title>rRNA introns, odd ribosomes, and small enigmatic genomes across a large radiation of phyla.</title>
        <authorList>
            <person name="Brown C.T."/>
            <person name="Hug L.A."/>
            <person name="Thomas B.C."/>
            <person name="Sharon I."/>
            <person name="Castelle C.J."/>
            <person name="Singh A."/>
            <person name="Wilkins M.J."/>
            <person name="Williams K.H."/>
            <person name="Banfield J.F."/>
        </authorList>
    </citation>
    <scope>NUCLEOTIDE SEQUENCE [LARGE SCALE GENOMIC DNA]</scope>
</reference>
<dbReference type="STRING" id="1618408.UU23_C0004G0015"/>
<keyword evidence="2 7" id="KW-0699">rRNA-binding</keyword>
<dbReference type="Gene3D" id="3.30.230.10">
    <property type="match status" value="1"/>
</dbReference>
<comment type="subunit">
    <text evidence="7">Part of the 30S ribosomal subunit. Contacts proteins S4 and S8.</text>
</comment>
<dbReference type="InterPro" id="IPR005324">
    <property type="entry name" value="Ribosomal_uS5_C"/>
</dbReference>
<gene>
    <name evidence="7" type="primary">rpsE</name>
    <name evidence="10" type="ORF">UU23_C0004G0015</name>
</gene>
<comment type="domain">
    <text evidence="7">The N-terminal domain interacts with the head of the 30S subunit; the C-terminal domain interacts with the body and contacts protein S4. The interaction surface between S4 and S5 is involved in control of translational fidelity.</text>
</comment>
<dbReference type="AlphaFoldDB" id="A0A0G0TLZ3"/>
<dbReference type="PROSITE" id="PS50881">
    <property type="entry name" value="S5_DSRBD"/>
    <property type="match status" value="1"/>
</dbReference>
<dbReference type="PANTHER" id="PTHR48277">
    <property type="entry name" value="MITOCHONDRIAL RIBOSOMAL PROTEIN S5"/>
    <property type="match status" value="1"/>
</dbReference>
<keyword evidence="5 7" id="KW-0687">Ribonucleoprotein</keyword>
<evidence type="ECO:0000259" key="9">
    <source>
        <dbReference type="PROSITE" id="PS50881"/>
    </source>
</evidence>
<dbReference type="Proteomes" id="UP000034292">
    <property type="component" value="Unassembled WGS sequence"/>
</dbReference>
<evidence type="ECO:0000256" key="3">
    <source>
        <dbReference type="ARBA" id="ARBA00022884"/>
    </source>
</evidence>
<dbReference type="FunFam" id="3.30.230.10:FF:000002">
    <property type="entry name" value="30S ribosomal protein S5"/>
    <property type="match status" value="1"/>
</dbReference>
<keyword evidence="3 7" id="KW-0694">RNA-binding</keyword>
<dbReference type="SUPFAM" id="SSF54211">
    <property type="entry name" value="Ribosomal protein S5 domain 2-like"/>
    <property type="match status" value="1"/>
</dbReference>
<evidence type="ECO:0000256" key="5">
    <source>
        <dbReference type="ARBA" id="ARBA00023274"/>
    </source>
</evidence>
<sequence>MAKREYHAYQEPKEFEEKVISVNRVSKKTKGGNQMRFSILVVVGDKKGRVGVGLGKSKDVSSGIRKAISLAKKHLVNVPIVKGTIPHDIFIKRGAAKIILKPAPEGTGVIAGGAVRSIVEAAGIRNISSKVLGTKNPASNIYATLEALRSFIK</sequence>
<dbReference type="GO" id="GO:0015935">
    <property type="term" value="C:small ribosomal subunit"/>
    <property type="evidence" value="ECO:0007669"/>
    <property type="project" value="InterPro"/>
</dbReference>
<dbReference type="Pfam" id="PF00333">
    <property type="entry name" value="Ribosomal_S5"/>
    <property type="match status" value="1"/>
</dbReference>
<dbReference type="InterPro" id="IPR013810">
    <property type="entry name" value="Ribosomal_uS5_N"/>
</dbReference>
<evidence type="ECO:0000256" key="6">
    <source>
        <dbReference type="ARBA" id="ARBA00035255"/>
    </source>
</evidence>
<name>A0A0G0TLZ3_9BACT</name>
<comment type="function">
    <text evidence="7">Located at the back of the 30S subunit body where it stabilizes the conformation of the head with respect to the body.</text>
</comment>
<dbReference type="GO" id="GO:0005737">
    <property type="term" value="C:cytoplasm"/>
    <property type="evidence" value="ECO:0007669"/>
    <property type="project" value="UniProtKB-ARBA"/>
</dbReference>
<dbReference type="GO" id="GO:0003735">
    <property type="term" value="F:structural constituent of ribosome"/>
    <property type="evidence" value="ECO:0007669"/>
    <property type="project" value="UniProtKB-UniRule"/>
</dbReference>
<organism evidence="10 11">
    <name type="scientific">Candidatus Curtissbacteria bacterium GW2011_GWA1_40_9</name>
    <dbReference type="NCBI Taxonomy" id="1618408"/>
    <lineage>
        <taxon>Bacteria</taxon>
        <taxon>Candidatus Curtissiibacteriota</taxon>
    </lineage>
</organism>
<dbReference type="NCBIfam" id="TIGR01021">
    <property type="entry name" value="rpsE_bact"/>
    <property type="match status" value="1"/>
</dbReference>
<dbReference type="PANTHER" id="PTHR48277:SF1">
    <property type="entry name" value="MITOCHONDRIAL RIBOSOMAL PROTEIN S5"/>
    <property type="match status" value="1"/>
</dbReference>
<dbReference type="EMBL" id="LBZV01000004">
    <property type="protein sequence ID" value="KKR78033.1"/>
    <property type="molecule type" value="Genomic_DNA"/>
</dbReference>
<evidence type="ECO:0000313" key="11">
    <source>
        <dbReference type="Proteomes" id="UP000034292"/>
    </source>
</evidence>
<dbReference type="Pfam" id="PF03719">
    <property type="entry name" value="Ribosomal_S5_C"/>
    <property type="match status" value="1"/>
</dbReference>
<comment type="similarity">
    <text evidence="1 7 8">Belongs to the universal ribosomal protein uS5 family.</text>
</comment>
<dbReference type="GO" id="GO:0006412">
    <property type="term" value="P:translation"/>
    <property type="evidence" value="ECO:0007669"/>
    <property type="project" value="UniProtKB-UniRule"/>
</dbReference>
<dbReference type="SUPFAM" id="SSF54768">
    <property type="entry name" value="dsRNA-binding domain-like"/>
    <property type="match status" value="1"/>
</dbReference>
<dbReference type="GO" id="GO:0019843">
    <property type="term" value="F:rRNA binding"/>
    <property type="evidence" value="ECO:0007669"/>
    <property type="project" value="UniProtKB-UniRule"/>
</dbReference>
<dbReference type="InterPro" id="IPR005712">
    <property type="entry name" value="Ribosomal_uS5_bac-type"/>
</dbReference>
<dbReference type="HAMAP" id="MF_01307_B">
    <property type="entry name" value="Ribosomal_uS5_B"/>
    <property type="match status" value="1"/>
</dbReference>
<comment type="caution">
    <text evidence="10">The sequence shown here is derived from an EMBL/GenBank/DDBJ whole genome shotgun (WGS) entry which is preliminary data.</text>
</comment>
<accession>A0A0G0TLZ3</accession>
<evidence type="ECO:0000256" key="1">
    <source>
        <dbReference type="ARBA" id="ARBA00008945"/>
    </source>
</evidence>
<feature type="domain" description="S5 DRBM" evidence="9">
    <location>
        <begin position="15"/>
        <end position="78"/>
    </location>
</feature>
<evidence type="ECO:0000256" key="4">
    <source>
        <dbReference type="ARBA" id="ARBA00022980"/>
    </source>
</evidence>
<protein>
    <recommendedName>
        <fullName evidence="6 7">Small ribosomal subunit protein uS5</fullName>
    </recommendedName>
</protein>
<evidence type="ECO:0000313" key="10">
    <source>
        <dbReference type="EMBL" id="KKR78033.1"/>
    </source>
</evidence>
<dbReference type="Gene3D" id="3.30.160.20">
    <property type="match status" value="1"/>
</dbReference>
<comment type="function">
    <text evidence="7">With S4 and S12 plays an important role in translational accuracy.</text>
</comment>
<evidence type="ECO:0000256" key="7">
    <source>
        <dbReference type="HAMAP-Rule" id="MF_01307"/>
    </source>
</evidence>
<dbReference type="PATRIC" id="fig|1618408.3.peg.256"/>
<evidence type="ECO:0000256" key="8">
    <source>
        <dbReference type="RuleBase" id="RU003823"/>
    </source>
</evidence>
<dbReference type="InterPro" id="IPR020568">
    <property type="entry name" value="Ribosomal_Su5_D2-typ_SF"/>
</dbReference>
<dbReference type="InterPro" id="IPR000851">
    <property type="entry name" value="Ribosomal_uS5"/>
</dbReference>
<dbReference type="InterPro" id="IPR014721">
    <property type="entry name" value="Ribsml_uS5_D2-typ_fold_subgr"/>
</dbReference>
<keyword evidence="4 7" id="KW-0689">Ribosomal protein</keyword>
<proteinExistence type="inferred from homology"/>
<evidence type="ECO:0000256" key="2">
    <source>
        <dbReference type="ARBA" id="ARBA00022730"/>
    </source>
</evidence>